<organism evidence="2 3">
    <name type="scientific">Stachybotrys elegans</name>
    <dbReference type="NCBI Taxonomy" id="80388"/>
    <lineage>
        <taxon>Eukaryota</taxon>
        <taxon>Fungi</taxon>
        <taxon>Dikarya</taxon>
        <taxon>Ascomycota</taxon>
        <taxon>Pezizomycotina</taxon>
        <taxon>Sordariomycetes</taxon>
        <taxon>Hypocreomycetidae</taxon>
        <taxon>Hypocreales</taxon>
        <taxon>Stachybotryaceae</taxon>
        <taxon>Stachybotrys</taxon>
    </lineage>
</organism>
<keyword evidence="3" id="KW-1185">Reference proteome</keyword>
<sequence>MILMNSRGKSFCTLCGAEADGQRICLSCYMMKPTARLSRCECGEQRPKGRSTCDKCSVAIEMARRRGYRVDLATRLEKNPGDALRCFACDGPRAVGKRLCEQCFLAGDRVMQRERREDGICQDCGGPRPKHRQRCDNCFEAILKQVSPQDMRQEITPNMRQSDVGGKKRKREPGCHVPAQENSEGKQCGNPNCGIIVPPEGRLVNQRCGTCYTYTLSHLGADRPRGVCEKWKLRRSEGFADRTCLNPVCGMALPPGARAIGGRCRKCYRHFSAHKTEMQPHDDSDPKPSERTCLRLVALLFL</sequence>
<comment type="caution">
    <text evidence="2">The sequence shown here is derived from an EMBL/GenBank/DDBJ whole genome shotgun (WGS) entry which is preliminary data.</text>
</comment>
<gene>
    <name evidence="2" type="ORF">B0I35DRAFT_424864</name>
</gene>
<evidence type="ECO:0000313" key="3">
    <source>
        <dbReference type="Proteomes" id="UP000813444"/>
    </source>
</evidence>
<accession>A0A8K0T167</accession>
<feature type="region of interest" description="Disordered" evidence="1">
    <location>
        <begin position="157"/>
        <end position="187"/>
    </location>
</feature>
<proteinExistence type="predicted"/>
<dbReference type="Proteomes" id="UP000813444">
    <property type="component" value="Unassembled WGS sequence"/>
</dbReference>
<dbReference type="EMBL" id="JAGPNK010000003">
    <property type="protein sequence ID" value="KAH7324726.1"/>
    <property type="molecule type" value="Genomic_DNA"/>
</dbReference>
<dbReference type="AlphaFoldDB" id="A0A8K0T167"/>
<name>A0A8K0T167_9HYPO</name>
<evidence type="ECO:0000256" key="1">
    <source>
        <dbReference type="SAM" id="MobiDB-lite"/>
    </source>
</evidence>
<evidence type="ECO:0000313" key="2">
    <source>
        <dbReference type="EMBL" id="KAH7324726.1"/>
    </source>
</evidence>
<dbReference type="OrthoDB" id="10628332at2759"/>
<reference evidence="2" key="1">
    <citation type="journal article" date="2021" name="Nat. Commun.">
        <title>Genetic determinants of endophytism in the Arabidopsis root mycobiome.</title>
        <authorList>
            <person name="Mesny F."/>
            <person name="Miyauchi S."/>
            <person name="Thiergart T."/>
            <person name="Pickel B."/>
            <person name="Atanasova L."/>
            <person name="Karlsson M."/>
            <person name="Huettel B."/>
            <person name="Barry K.W."/>
            <person name="Haridas S."/>
            <person name="Chen C."/>
            <person name="Bauer D."/>
            <person name="Andreopoulos W."/>
            <person name="Pangilinan J."/>
            <person name="LaButti K."/>
            <person name="Riley R."/>
            <person name="Lipzen A."/>
            <person name="Clum A."/>
            <person name="Drula E."/>
            <person name="Henrissat B."/>
            <person name="Kohler A."/>
            <person name="Grigoriev I.V."/>
            <person name="Martin F.M."/>
            <person name="Hacquard S."/>
        </authorList>
    </citation>
    <scope>NUCLEOTIDE SEQUENCE</scope>
    <source>
        <strain evidence="2">MPI-CAGE-CH-0235</strain>
    </source>
</reference>
<protein>
    <submittedName>
        <fullName evidence="2">Uncharacterized protein</fullName>
    </submittedName>
</protein>